<keyword evidence="2" id="KW-0732">Signal</keyword>
<feature type="chain" id="PRO_5040141284" evidence="2">
    <location>
        <begin position="19"/>
        <end position="113"/>
    </location>
</feature>
<organism evidence="3 4">
    <name type="scientific">Thelephora terrestris</name>
    <dbReference type="NCBI Taxonomy" id="56493"/>
    <lineage>
        <taxon>Eukaryota</taxon>
        <taxon>Fungi</taxon>
        <taxon>Dikarya</taxon>
        <taxon>Basidiomycota</taxon>
        <taxon>Agaricomycotina</taxon>
        <taxon>Agaricomycetes</taxon>
        <taxon>Thelephorales</taxon>
        <taxon>Thelephoraceae</taxon>
        <taxon>Thelephora</taxon>
    </lineage>
</organism>
<reference evidence="3" key="2">
    <citation type="submission" date="2020-11" db="EMBL/GenBank/DDBJ databases">
        <authorList>
            <consortium name="DOE Joint Genome Institute"/>
            <person name="Kuo A."/>
            <person name="Miyauchi S."/>
            <person name="Kiss E."/>
            <person name="Drula E."/>
            <person name="Kohler A."/>
            <person name="Sanchez-Garcia M."/>
            <person name="Andreopoulos B."/>
            <person name="Barry K.W."/>
            <person name="Bonito G."/>
            <person name="Buee M."/>
            <person name="Carver A."/>
            <person name="Chen C."/>
            <person name="Cichocki N."/>
            <person name="Clum A."/>
            <person name="Culley D."/>
            <person name="Crous P.W."/>
            <person name="Fauchery L."/>
            <person name="Girlanda M."/>
            <person name="Hayes R."/>
            <person name="Keri Z."/>
            <person name="Labutti K."/>
            <person name="Lipzen A."/>
            <person name="Lombard V."/>
            <person name="Magnuson J."/>
            <person name="Maillard F."/>
            <person name="Morin E."/>
            <person name="Murat C."/>
            <person name="Nolan M."/>
            <person name="Ohm R."/>
            <person name="Pangilinan J."/>
            <person name="Pereira M."/>
            <person name="Perotto S."/>
            <person name="Peter M."/>
            <person name="Riley R."/>
            <person name="Sitrit Y."/>
            <person name="Stielow B."/>
            <person name="Szollosi G."/>
            <person name="Zifcakova L."/>
            <person name="Stursova M."/>
            <person name="Spatafora J.W."/>
            <person name="Tedersoo L."/>
            <person name="Vaario L.-M."/>
            <person name="Yamada A."/>
            <person name="Yan M."/>
            <person name="Wang P."/>
            <person name="Xu J."/>
            <person name="Bruns T."/>
            <person name="Baldrian P."/>
            <person name="Vilgalys R."/>
            <person name="Henrissat B."/>
            <person name="Grigoriev I.V."/>
            <person name="Hibbett D."/>
            <person name="Nagy L.G."/>
            <person name="Martin F.M."/>
        </authorList>
    </citation>
    <scope>NUCLEOTIDE SEQUENCE</scope>
    <source>
        <strain evidence="3">UH-Tt-Lm1</strain>
    </source>
</reference>
<evidence type="ECO:0000256" key="1">
    <source>
        <dbReference type="SAM" id="MobiDB-lite"/>
    </source>
</evidence>
<name>A0A9P6HVJ7_9AGAM</name>
<evidence type="ECO:0000256" key="2">
    <source>
        <dbReference type="SAM" id="SignalP"/>
    </source>
</evidence>
<evidence type="ECO:0000313" key="3">
    <source>
        <dbReference type="EMBL" id="KAF9792791.1"/>
    </source>
</evidence>
<feature type="compositionally biased region" description="Low complexity" evidence="1">
    <location>
        <begin position="44"/>
        <end position="53"/>
    </location>
</feature>
<protein>
    <submittedName>
        <fullName evidence="3">Uncharacterized protein</fullName>
    </submittedName>
</protein>
<dbReference type="Proteomes" id="UP000736335">
    <property type="component" value="Unassembled WGS sequence"/>
</dbReference>
<dbReference type="EMBL" id="WIUZ02000001">
    <property type="protein sequence ID" value="KAF9792791.1"/>
    <property type="molecule type" value="Genomic_DNA"/>
</dbReference>
<feature type="signal peptide" evidence="2">
    <location>
        <begin position="1"/>
        <end position="18"/>
    </location>
</feature>
<keyword evidence="4" id="KW-1185">Reference proteome</keyword>
<accession>A0A9P6HVJ7</accession>
<dbReference type="AlphaFoldDB" id="A0A9P6HVJ7"/>
<sequence>MTLKVNYLFVSLLHLSLTILQLQSPRPGENNRPTVLPSQPPAPSSSVPQPQHPDQGRGLATPAVTTKYSPPPAPLVAPVWLPQRSKTKAGQEAFASGSDNERENRGLVRFPNL</sequence>
<gene>
    <name evidence="3" type="ORF">BJ322DRAFT_1031433</name>
</gene>
<proteinExistence type="predicted"/>
<comment type="caution">
    <text evidence="3">The sequence shown here is derived from an EMBL/GenBank/DDBJ whole genome shotgun (WGS) entry which is preliminary data.</text>
</comment>
<reference evidence="3" key="1">
    <citation type="journal article" date="2020" name="Nat. Commun.">
        <title>Large-scale genome sequencing of mycorrhizal fungi provides insights into the early evolution of symbiotic traits.</title>
        <authorList>
            <person name="Miyauchi S."/>
            <person name="Kiss E."/>
            <person name="Kuo A."/>
            <person name="Drula E."/>
            <person name="Kohler A."/>
            <person name="Sanchez-Garcia M."/>
            <person name="Morin E."/>
            <person name="Andreopoulos B."/>
            <person name="Barry K.W."/>
            <person name="Bonito G."/>
            <person name="Buee M."/>
            <person name="Carver A."/>
            <person name="Chen C."/>
            <person name="Cichocki N."/>
            <person name="Clum A."/>
            <person name="Culley D."/>
            <person name="Crous P.W."/>
            <person name="Fauchery L."/>
            <person name="Girlanda M."/>
            <person name="Hayes R.D."/>
            <person name="Keri Z."/>
            <person name="LaButti K."/>
            <person name="Lipzen A."/>
            <person name="Lombard V."/>
            <person name="Magnuson J."/>
            <person name="Maillard F."/>
            <person name="Murat C."/>
            <person name="Nolan M."/>
            <person name="Ohm R.A."/>
            <person name="Pangilinan J."/>
            <person name="Pereira M.F."/>
            <person name="Perotto S."/>
            <person name="Peter M."/>
            <person name="Pfister S."/>
            <person name="Riley R."/>
            <person name="Sitrit Y."/>
            <person name="Stielow J.B."/>
            <person name="Szollosi G."/>
            <person name="Zifcakova L."/>
            <person name="Stursova M."/>
            <person name="Spatafora J.W."/>
            <person name="Tedersoo L."/>
            <person name="Vaario L.M."/>
            <person name="Yamada A."/>
            <person name="Yan M."/>
            <person name="Wang P."/>
            <person name="Xu J."/>
            <person name="Bruns T."/>
            <person name="Baldrian P."/>
            <person name="Vilgalys R."/>
            <person name="Dunand C."/>
            <person name="Henrissat B."/>
            <person name="Grigoriev I.V."/>
            <person name="Hibbett D."/>
            <person name="Nagy L.G."/>
            <person name="Martin F.M."/>
        </authorList>
    </citation>
    <scope>NUCLEOTIDE SEQUENCE</scope>
    <source>
        <strain evidence="3">UH-Tt-Lm1</strain>
    </source>
</reference>
<feature type="region of interest" description="Disordered" evidence="1">
    <location>
        <begin position="24"/>
        <end position="113"/>
    </location>
</feature>
<evidence type="ECO:0000313" key="4">
    <source>
        <dbReference type="Proteomes" id="UP000736335"/>
    </source>
</evidence>